<dbReference type="Proteomes" id="UP000215563">
    <property type="component" value="Unassembled WGS sequence"/>
</dbReference>
<dbReference type="Gene3D" id="3.40.50.300">
    <property type="entry name" value="P-loop containing nucleotide triphosphate hydrolases"/>
    <property type="match status" value="1"/>
</dbReference>
<dbReference type="InterPro" id="IPR027417">
    <property type="entry name" value="P-loop_NTPase"/>
</dbReference>
<dbReference type="EMBL" id="NMQU01000140">
    <property type="protein sequence ID" value="OXM43783.1"/>
    <property type="molecule type" value="Genomic_DNA"/>
</dbReference>
<sequence length="1175" mass="127652">MTSMESMKAKNGQLPEPALGVVRAALTSLVTGHPVLGLAGSVARLCVEPAGGGTLIGIDVAGGKPGPGRLNVRVLPAEVDDDVIAELMDSAPLDLATVLAVVGEGPSDVPRSMIKALRLLVRTARTTETVDEFVGAILRADRRSSAQQVLSVLNGKASTDHQRRLLYAKFRRMWIPRPVEFEDHFRVRQGQPDQTAKVSRLVDEIVREWPRPADLSAEAREETRRIERVFVVPQLGSPAENVTRRSVVEGLVARFADTRGSVHAAIVATSGMGKSALAVRLCHLLEENYRVVGWLSADDATAWRTSVALLAERLGLAEDDPAHVLDALVERGPALIVVDDAPEPALFATSLPSRPGLHVLVTSQSARWRSAAHVVELDPLTIGESVDYLLARTDAEDEDLARAVAERVSGHPFALEQTAAAVVDGISLRGWLERHHERVSAPRSAWEVRIGLLRERRVDALAVLQILSCAGKGAVPAELLAGLREDPDDEVTLLCRDTARRDAAVTELRAQNLVRTGADEETLLVHPLLAELVRDDPEFDVGYAALKVGAAAGDLIRELDVDDTTQWSRVLGLSSAAVAASRLVQREREREPRLLSADRAQRYANHALWLPAAYLQERGNARGAYRARLLGIALHGDEAAAAAVRDWSGDVSDTFTDLESAEIVPAAELGQVARGLRSQSVARWLNENSILISDVDMPAAEAYGRRALEIMPRRAPGPAPETADDVPWRERVRVEILDNLGFLVSLGPRRQEALRIFDAGLRLQLSFPDGKNCGKYTELVNDRALVLMENGHYVDARTEFTRALETSLDHLDPSVEHNIGNNVARTEHLTWFLRAAHERLRRGLDFLLDRHSPQDSSVLIQQCNLGLVAYDLGFTGEGFELVHGSWKTAADRLGEDDRETMIRRMMLADLQVFRGEFAAANDAVLADLRLTPANGDTESVWIPLRRVQSAWVTGVAALPPGSARKLAQELAATFGDRGVHAALSMDFHTAWALAGSGESDENDVRVAARAVRVREAAVGATHPTTSLARARHALLRSNTTGRPLRASGVRPLLDSLDSLCGAESGGFDADLARHGQPPVDPARPGWEAGRLTHLLADEVVDLDAGERLCWQANVGRLAALAKLPDAEIPLREAASGSAALYGRYHPWTLLRRATAAVVVGDTEQLRAVLIDPLWT</sequence>
<name>A0A229RAT9_AMYAL</name>
<accession>A0A229RAT9</accession>
<evidence type="ECO:0000313" key="2">
    <source>
        <dbReference type="Proteomes" id="UP000215563"/>
    </source>
</evidence>
<gene>
    <name evidence="1" type="ORF">CFP75_37040</name>
</gene>
<protein>
    <recommendedName>
        <fullName evidence="3">NB-ARC domain-containing protein</fullName>
    </recommendedName>
</protein>
<organism evidence="1 2">
    <name type="scientific">Amycolatopsis alba DSM 44262</name>
    <dbReference type="NCBI Taxonomy" id="1125972"/>
    <lineage>
        <taxon>Bacteria</taxon>
        <taxon>Bacillati</taxon>
        <taxon>Actinomycetota</taxon>
        <taxon>Actinomycetes</taxon>
        <taxon>Pseudonocardiales</taxon>
        <taxon>Pseudonocardiaceae</taxon>
        <taxon>Amycolatopsis</taxon>
    </lineage>
</organism>
<evidence type="ECO:0008006" key="3">
    <source>
        <dbReference type="Google" id="ProtNLM"/>
    </source>
</evidence>
<dbReference type="PANTHER" id="PTHR35205">
    <property type="entry name" value="NB-ARC AND TPR DOMAIN PROTEIN"/>
    <property type="match status" value="1"/>
</dbReference>
<comment type="caution">
    <text evidence="1">The sequence shown here is derived from an EMBL/GenBank/DDBJ whole genome shotgun (WGS) entry which is preliminary data.</text>
</comment>
<evidence type="ECO:0000313" key="1">
    <source>
        <dbReference type="EMBL" id="OXM43783.1"/>
    </source>
</evidence>
<dbReference type="InterPro" id="IPR011990">
    <property type="entry name" value="TPR-like_helical_dom_sf"/>
</dbReference>
<dbReference type="SUPFAM" id="SSF48452">
    <property type="entry name" value="TPR-like"/>
    <property type="match status" value="2"/>
</dbReference>
<keyword evidence="2" id="KW-1185">Reference proteome</keyword>
<reference evidence="1 2" key="1">
    <citation type="submission" date="2017-07" db="EMBL/GenBank/DDBJ databases">
        <title>Amycolatopsis alba DSM 44262 Genome sequencing and assembly.</title>
        <authorList>
            <person name="Kaur N."/>
            <person name="Mayilraj S."/>
        </authorList>
    </citation>
    <scope>NUCLEOTIDE SEQUENCE [LARGE SCALE GENOMIC DNA]</scope>
    <source>
        <strain evidence="1 2">DSM 44262</strain>
    </source>
</reference>
<dbReference type="SUPFAM" id="SSF52540">
    <property type="entry name" value="P-loop containing nucleoside triphosphate hydrolases"/>
    <property type="match status" value="1"/>
</dbReference>
<dbReference type="PANTHER" id="PTHR35205:SF1">
    <property type="entry name" value="ZU5 DOMAIN-CONTAINING PROTEIN"/>
    <property type="match status" value="1"/>
</dbReference>
<dbReference type="AlphaFoldDB" id="A0A229RAT9"/>
<dbReference type="Gene3D" id="1.25.40.10">
    <property type="entry name" value="Tetratricopeptide repeat domain"/>
    <property type="match status" value="1"/>
</dbReference>
<proteinExistence type="predicted"/>